<evidence type="ECO:0000259" key="1">
    <source>
        <dbReference type="Pfam" id="PF02492"/>
    </source>
</evidence>
<evidence type="ECO:0000313" key="3">
    <source>
        <dbReference type="Proteomes" id="UP001642484"/>
    </source>
</evidence>
<dbReference type="PANTHER" id="PTHR13748:SF70">
    <property type="entry name" value="COBW_HYPB_UREG NUCLEOTIDE-BINDING DOMAIN-CONTAINING PROTEIN"/>
    <property type="match status" value="1"/>
</dbReference>
<dbReference type="Pfam" id="PF02492">
    <property type="entry name" value="cobW"/>
    <property type="match status" value="1"/>
</dbReference>
<protein>
    <recommendedName>
        <fullName evidence="1">CobW/HypB/UreG nucleotide-binding domain-containing protein</fullName>
    </recommendedName>
</protein>
<sequence length="367" mass="41080">MDKEKPSGLVVFSEGAKVGNKYCVITIHDDAEACKFTCLAYDPLEAETYRCELTYRELEVGMAGSSGSRCAWITAHLELTGGKPLVLQIRKDDDSTPAKLPSQAELSQIEEKRQHRIQAKEDAFKQRFMDHLHKMKLDEEVSAKLREERIAQAREARKDILVAKQRESASRKEHLAAVERLQEIIDAIKGGSGIDQVMIETTGMADPVPIVRTFMSSPEVTQDLRLDAVVTVADSKNLPKRLDDTVEEGKVNEAFQQVAFADKIILNKLDLVSSEEAIAIKDRIRSINTFAKIIPAVKGKVKMSELCNIRAHDICNFVNEDIDKDAEAPHDMTSIFGDGTRCRGHVDVCHTLRPPYPWGTTDILQEH</sequence>
<dbReference type="InterPro" id="IPR051316">
    <property type="entry name" value="Zinc-reg_GTPase_activator"/>
</dbReference>
<organism evidence="2 3">
    <name type="scientific">Durusdinium trenchii</name>
    <dbReference type="NCBI Taxonomy" id="1381693"/>
    <lineage>
        <taxon>Eukaryota</taxon>
        <taxon>Sar</taxon>
        <taxon>Alveolata</taxon>
        <taxon>Dinophyceae</taxon>
        <taxon>Suessiales</taxon>
        <taxon>Symbiodiniaceae</taxon>
        <taxon>Durusdinium</taxon>
    </lineage>
</organism>
<dbReference type="InterPro" id="IPR027417">
    <property type="entry name" value="P-loop_NTPase"/>
</dbReference>
<dbReference type="EMBL" id="CAXAMN010027151">
    <property type="protein sequence ID" value="CAK9108914.1"/>
    <property type="molecule type" value="Genomic_DNA"/>
</dbReference>
<evidence type="ECO:0000313" key="2">
    <source>
        <dbReference type="EMBL" id="CAK9108914.1"/>
    </source>
</evidence>
<dbReference type="Gene3D" id="3.40.50.300">
    <property type="entry name" value="P-loop containing nucleotide triphosphate hydrolases"/>
    <property type="match status" value="1"/>
</dbReference>
<gene>
    <name evidence="2" type="ORF">CCMP2556_LOCUS50722</name>
</gene>
<keyword evidence="3" id="KW-1185">Reference proteome</keyword>
<feature type="domain" description="CobW/HypB/UreG nucleotide-binding" evidence="1">
    <location>
        <begin position="181"/>
        <end position="294"/>
    </location>
</feature>
<dbReference type="SUPFAM" id="SSF52540">
    <property type="entry name" value="P-loop containing nucleoside triphosphate hydrolases"/>
    <property type="match status" value="1"/>
</dbReference>
<reference evidence="2 3" key="1">
    <citation type="submission" date="2024-02" db="EMBL/GenBank/DDBJ databases">
        <authorList>
            <person name="Chen Y."/>
            <person name="Shah S."/>
            <person name="Dougan E. K."/>
            <person name="Thang M."/>
            <person name="Chan C."/>
        </authorList>
    </citation>
    <scope>NUCLEOTIDE SEQUENCE [LARGE SCALE GENOMIC DNA]</scope>
</reference>
<dbReference type="Proteomes" id="UP001642484">
    <property type="component" value="Unassembled WGS sequence"/>
</dbReference>
<comment type="caution">
    <text evidence="2">The sequence shown here is derived from an EMBL/GenBank/DDBJ whole genome shotgun (WGS) entry which is preliminary data.</text>
</comment>
<dbReference type="PANTHER" id="PTHR13748">
    <property type="entry name" value="COBW-RELATED"/>
    <property type="match status" value="1"/>
</dbReference>
<dbReference type="InterPro" id="IPR003495">
    <property type="entry name" value="CobW/HypB/UreG_nucleotide-bd"/>
</dbReference>
<name>A0ABP0S991_9DINO</name>
<proteinExistence type="predicted"/>
<accession>A0ABP0S991</accession>